<feature type="domain" description="Ppx/GppA phosphatase N-terminal" evidence="1">
    <location>
        <begin position="37"/>
        <end position="332"/>
    </location>
</feature>
<dbReference type="SUPFAM" id="SSF53067">
    <property type="entry name" value="Actin-like ATPase domain"/>
    <property type="match status" value="2"/>
</dbReference>
<dbReference type="InterPro" id="IPR003695">
    <property type="entry name" value="Ppx_GppA_N"/>
</dbReference>
<evidence type="ECO:0000313" key="2">
    <source>
        <dbReference type="EMBL" id="GGL87179.1"/>
    </source>
</evidence>
<dbReference type="Gene3D" id="3.30.420.40">
    <property type="match status" value="1"/>
</dbReference>
<protein>
    <submittedName>
        <fullName evidence="2">Exopolyphosphatase</fullName>
    </submittedName>
</protein>
<dbReference type="AlphaFoldDB" id="A0A917SMK4"/>
<dbReference type="Proteomes" id="UP000655208">
    <property type="component" value="Unassembled WGS sequence"/>
</dbReference>
<accession>A0A917SMK4</accession>
<dbReference type="Gene3D" id="3.30.420.150">
    <property type="entry name" value="Exopolyphosphatase. Domain 2"/>
    <property type="match status" value="1"/>
</dbReference>
<evidence type="ECO:0000313" key="3">
    <source>
        <dbReference type="Proteomes" id="UP000655208"/>
    </source>
</evidence>
<dbReference type="Pfam" id="PF02541">
    <property type="entry name" value="Ppx-GppA"/>
    <property type="match status" value="1"/>
</dbReference>
<dbReference type="InterPro" id="IPR050273">
    <property type="entry name" value="GppA/Ppx_hydrolase"/>
</dbReference>
<name>A0A917SMK4_9ACTN</name>
<comment type="caution">
    <text evidence="2">The sequence shown here is derived from an EMBL/GenBank/DDBJ whole genome shotgun (WGS) entry which is preliminary data.</text>
</comment>
<keyword evidence="3" id="KW-1185">Reference proteome</keyword>
<dbReference type="InterPro" id="IPR043129">
    <property type="entry name" value="ATPase_NBD"/>
</dbReference>
<dbReference type="EMBL" id="BMNA01000001">
    <property type="protein sequence ID" value="GGL87179.1"/>
    <property type="molecule type" value="Genomic_DNA"/>
</dbReference>
<reference evidence="2" key="2">
    <citation type="submission" date="2020-09" db="EMBL/GenBank/DDBJ databases">
        <authorList>
            <person name="Sun Q."/>
            <person name="Zhou Y."/>
        </authorList>
    </citation>
    <scope>NUCLEOTIDE SEQUENCE</scope>
    <source>
        <strain evidence="2">CGMCC 4.7308</strain>
    </source>
</reference>
<organism evidence="2 3">
    <name type="scientific">Nakamurella endophytica</name>
    <dbReference type="NCBI Taxonomy" id="1748367"/>
    <lineage>
        <taxon>Bacteria</taxon>
        <taxon>Bacillati</taxon>
        <taxon>Actinomycetota</taxon>
        <taxon>Actinomycetes</taxon>
        <taxon>Nakamurellales</taxon>
        <taxon>Nakamurellaceae</taxon>
        <taxon>Nakamurella</taxon>
    </lineage>
</organism>
<reference evidence="2" key="1">
    <citation type="journal article" date="2014" name="Int. J. Syst. Evol. Microbiol.">
        <title>Complete genome sequence of Corynebacterium casei LMG S-19264T (=DSM 44701T), isolated from a smear-ripened cheese.</title>
        <authorList>
            <consortium name="US DOE Joint Genome Institute (JGI-PGF)"/>
            <person name="Walter F."/>
            <person name="Albersmeier A."/>
            <person name="Kalinowski J."/>
            <person name="Ruckert C."/>
        </authorList>
    </citation>
    <scope>NUCLEOTIDE SEQUENCE</scope>
    <source>
        <strain evidence="2">CGMCC 4.7308</strain>
    </source>
</reference>
<sequence>MTDREPARGTGGPTRVAAIDCGTNSIRLLVADVRTGQGRLARLVDVHREMRVVRLGEGVDATGRLSPGALDRTWHALAEYAAVLRGLGAVRVRMAATSATRDAQNRTDFVAMVRGVLGQDPEVITGAEEAELSFRGAVGDLLPDRGPFLVADIGGGSTELVVGRLRADAGGDGPAVEVTGRASLDIGCVRMTERVLRGDPPTPDEVAAARTWARETLASGLDGLPLAGVHRFVAVSGTATTVAAAALRLPRYDADRIHLSRIPVADVHRVAADLLRQPRAQRAVHGYMHPGRVDVIGSGALILSTLTDLVAARTSVDEVTVSEHDILDGLALSLA</sequence>
<dbReference type="GO" id="GO:0016462">
    <property type="term" value="F:pyrophosphatase activity"/>
    <property type="evidence" value="ECO:0007669"/>
    <property type="project" value="TreeGrafter"/>
</dbReference>
<proteinExistence type="predicted"/>
<dbReference type="RefSeq" id="WP_188939758.1">
    <property type="nucleotide sequence ID" value="NZ_BMNA01000001.1"/>
</dbReference>
<gene>
    <name evidence="2" type="primary">ppx</name>
    <name evidence="2" type="ORF">GCM10011594_03470</name>
</gene>
<dbReference type="PANTHER" id="PTHR30005:SF13">
    <property type="entry name" value="EXOPOLYPHOSPHATASE 2"/>
    <property type="match status" value="1"/>
</dbReference>
<dbReference type="PANTHER" id="PTHR30005">
    <property type="entry name" value="EXOPOLYPHOSPHATASE"/>
    <property type="match status" value="1"/>
</dbReference>
<evidence type="ECO:0000259" key="1">
    <source>
        <dbReference type="Pfam" id="PF02541"/>
    </source>
</evidence>